<dbReference type="Proteomes" id="UP000176998">
    <property type="component" value="Unassembled WGS sequence"/>
</dbReference>
<feature type="signal peptide" evidence="1">
    <location>
        <begin position="1"/>
        <end position="19"/>
    </location>
</feature>
<sequence>MHLNLQIPCLIASSGLATAAKLAQLEVMAQDWRRRPMVGVTAVRHWRWLHVAAGICLERNPGALLAPSDRRRRPSVVAFDRTCNREWLCLTRWDEALCHHLDAAGVVFPFAPGVSREFSRVTLPHGAKEDES</sequence>
<comment type="caution">
    <text evidence="2">The sequence shown here is derived from an EMBL/GenBank/DDBJ whole genome shotgun (WGS) entry which is preliminary data.</text>
</comment>
<proteinExistence type="predicted"/>
<name>A0A1G4ASZ5_9PEZI</name>
<dbReference type="EMBL" id="MJBS01000154">
    <property type="protein sequence ID" value="OHE92226.1"/>
    <property type="molecule type" value="Genomic_DNA"/>
</dbReference>
<evidence type="ECO:0000256" key="1">
    <source>
        <dbReference type="SAM" id="SignalP"/>
    </source>
</evidence>
<evidence type="ECO:0000313" key="3">
    <source>
        <dbReference type="Proteomes" id="UP000176998"/>
    </source>
</evidence>
<dbReference type="AlphaFoldDB" id="A0A1G4ASZ5"/>
<protein>
    <submittedName>
        <fullName evidence="2">Uncharacterized protein</fullName>
    </submittedName>
</protein>
<keyword evidence="1" id="KW-0732">Signal</keyword>
<feature type="chain" id="PRO_5009602079" evidence="1">
    <location>
        <begin position="20"/>
        <end position="132"/>
    </location>
</feature>
<evidence type="ECO:0000313" key="2">
    <source>
        <dbReference type="EMBL" id="OHE92226.1"/>
    </source>
</evidence>
<dbReference type="RefSeq" id="XP_022469396.1">
    <property type="nucleotide sequence ID" value="XM_022624082.1"/>
</dbReference>
<reference evidence="2 3" key="1">
    <citation type="submission" date="2016-09" db="EMBL/GenBank/DDBJ databases">
        <authorList>
            <person name="Capua I."/>
            <person name="De Benedictis P."/>
            <person name="Joannis T."/>
            <person name="Lombin L.H."/>
            <person name="Cattoli G."/>
        </authorList>
    </citation>
    <scope>NUCLEOTIDE SEQUENCE [LARGE SCALE GENOMIC DNA]</scope>
    <source>
        <strain evidence="2 3">IMI 309357</strain>
    </source>
</reference>
<organism evidence="2 3">
    <name type="scientific">Colletotrichum orchidophilum</name>
    <dbReference type="NCBI Taxonomy" id="1209926"/>
    <lineage>
        <taxon>Eukaryota</taxon>
        <taxon>Fungi</taxon>
        <taxon>Dikarya</taxon>
        <taxon>Ascomycota</taxon>
        <taxon>Pezizomycotina</taxon>
        <taxon>Sordariomycetes</taxon>
        <taxon>Hypocreomycetidae</taxon>
        <taxon>Glomerellales</taxon>
        <taxon>Glomerellaceae</taxon>
        <taxon>Colletotrichum</taxon>
    </lineage>
</organism>
<gene>
    <name evidence="2" type="ORF">CORC01_12462</name>
</gene>
<keyword evidence="3" id="KW-1185">Reference proteome</keyword>
<accession>A0A1G4ASZ5</accession>
<dbReference type="GeneID" id="34565592"/>